<feature type="transmembrane region" description="Helical" evidence="1">
    <location>
        <begin position="54"/>
        <end position="82"/>
    </location>
</feature>
<reference evidence="3" key="1">
    <citation type="journal article" date="2019" name="Int. J. Syst. Evol. Microbiol.">
        <title>The Global Catalogue of Microorganisms (GCM) 10K type strain sequencing project: providing services to taxonomists for standard genome sequencing and annotation.</title>
        <authorList>
            <consortium name="The Broad Institute Genomics Platform"/>
            <consortium name="The Broad Institute Genome Sequencing Center for Infectious Disease"/>
            <person name="Wu L."/>
            <person name="Ma J."/>
        </authorList>
    </citation>
    <scope>NUCLEOTIDE SEQUENCE [LARGE SCALE GENOMIC DNA]</scope>
    <source>
        <strain evidence="3">KCTC 52490</strain>
    </source>
</reference>
<proteinExistence type="predicted"/>
<organism evidence="2 3">
    <name type="scientific">Spirosoma flavum</name>
    <dbReference type="NCBI Taxonomy" id="2048557"/>
    <lineage>
        <taxon>Bacteria</taxon>
        <taxon>Pseudomonadati</taxon>
        <taxon>Bacteroidota</taxon>
        <taxon>Cytophagia</taxon>
        <taxon>Cytophagales</taxon>
        <taxon>Cytophagaceae</taxon>
        <taxon>Spirosoma</taxon>
    </lineage>
</organism>
<evidence type="ECO:0000313" key="3">
    <source>
        <dbReference type="Proteomes" id="UP001597512"/>
    </source>
</evidence>
<name>A0ABW6APG8_9BACT</name>
<keyword evidence="3" id="KW-1185">Reference proteome</keyword>
<keyword evidence="1" id="KW-1133">Transmembrane helix</keyword>
<keyword evidence="1" id="KW-0812">Transmembrane</keyword>
<gene>
    <name evidence="2" type="ORF">ACFS25_21230</name>
</gene>
<keyword evidence="1" id="KW-0472">Membrane</keyword>
<sequence length="89" mass="10320">MLLTLILTALMGATGVILFEKWAIDDYMNTNTFWSRYWPAEACLLCRGFWFGLVAYLFLTFIPFTLYLFVPLAAIPIQVFLVKMGERKL</sequence>
<dbReference type="EMBL" id="JBHUOM010000023">
    <property type="protein sequence ID" value="MFD2936318.1"/>
    <property type="molecule type" value="Genomic_DNA"/>
</dbReference>
<evidence type="ECO:0008006" key="4">
    <source>
        <dbReference type="Google" id="ProtNLM"/>
    </source>
</evidence>
<evidence type="ECO:0000313" key="2">
    <source>
        <dbReference type="EMBL" id="MFD2936318.1"/>
    </source>
</evidence>
<protein>
    <recommendedName>
        <fullName evidence="4">DUF1360 domain-containing protein</fullName>
    </recommendedName>
</protein>
<accession>A0ABW6APG8</accession>
<comment type="caution">
    <text evidence="2">The sequence shown here is derived from an EMBL/GenBank/DDBJ whole genome shotgun (WGS) entry which is preliminary data.</text>
</comment>
<dbReference type="Proteomes" id="UP001597512">
    <property type="component" value="Unassembled WGS sequence"/>
</dbReference>
<evidence type="ECO:0000256" key="1">
    <source>
        <dbReference type="SAM" id="Phobius"/>
    </source>
</evidence>